<feature type="domain" description="TFIID subunit TAF5 NTD2" evidence="14">
    <location>
        <begin position="23"/>
        <end position="151"/>
    </location>
</feature>
<evidence type="ECO:0000313" key="15">
    <source>
        <dbReference type="EMBL" id="EGW08512.1"/>
    </source>
</evidence>
<sequence length="416" mass="47398">VGSVAVEDQPDVSAVLSAYNQQGDPTMYEEYYSGLKHFIECSLDCHRAELSQLFYPLFVHMYLELVYNQHENEAKSFFEKFHGDQECYYQDDLRVLSSLTKKEHMKGNETMLDFRTSKFVLRISRDSYQLLKRHLQEKQNNQIWNIVQEHLYIDIFDGMPRSKQQIDAMVGSLAGEAKREANKSKVFFGLLKEPEIEVPLDDEDEEGENEEGKPKKKKPKKDSIGSKSKKQDPNAPPQNRIPLPELKDSDKLDKIMNMKETTKRVRLGPDCLPSICFYTFLNAYQGPIHSLTFSPNGRFLATGATDGRVLLWDIGHGLMVGELKGHTDTVCSLRFSRDGEILASGSMDNTVRLWDAIKAFEDLETDDFTTATGHINLPENSQELLLGTYMTKSTPVVHLHFTRRNLVLAAGAYSPQ</sequence>
<feature type="compositionally biased region" description="Acidic residues" evidence="13">
    <location>
        <begin position="198"/>
        <end position="209"/>
    </location>
</feature>
<dbReference type="PROSITE" id="PS00678">
    <property type="entry name" value="WD_REPEATS_1"/>
    <property type="match status" value="1"/>
</dbReference>
<dbReference type="FunFam" id="1.25.40.500:FF:000001">
    <property type="entry name" value="Transcription initiation factor TFIID subunit 5"/>
    <property type="match status" value="1"/>
</dbReference>
<dbReference type="InParanoid" id="G3IB33"/>
<dbReference type="STRING" id="10029.G3IB33"/>
<evidence type="ECO:0000256" key="6">
    <source>
        <dbReference type="ARBA" id="ARBA00023163"/>
    </source>
</evidence>
<dbReference type="FunCoup" id="G3IB33">
    <property type="interactions" value="1796"/>
</dbReference>
<evidence type="ECO:0000256" key="13">
    <source>
        <dbReference type="SAM" id="MobiDB-lite"/>
    </source>
</evidence>
<evidence type="ECO:0000256" key="10">
    <source>
        <dbReference type="ARBA" id="ARBA00062311"/>
    </source>
</evidence>
<dbReference type="EMBL" id="JH001789">
    <property type="protein sequence ID" value="EGW08512.1"/>
    <property type="molecule type" value="Genomic_DNA"/>
</dbReference>
<feature type="repeat" description="WD" evidence="12">
    <location>
        <begin position="323"/>
        <end position="355"/>
    </location>
</feature>
<dbReference type="Pfam" id="PF04494">
    <property type="entry name" value="TFIID_NTD2"/>
    <property type="match status" value="1"/>
</dbReference>
<accession>G3IB33</accession>
<dbReference type="SUPFAM" id="SSF50978">
    <property type="entry name" value="WD40 repeat-like"/>
    <property type="match status" value="1"/>
</dbReference>
<evidence type="ECO:0000256" key="11">
    <source>
        <dbReference type="ARBA" id="ARBA00078762"/>
    </source>
</evidence>
<keyword evidence="6" id="KW-0804">Transcription</keyword>
<comment type="subunit">
    <text evidence="10">Homodimer. Component of the TFIID basal transcription factor complex, composed of TATA-box-binding protein TBP, and a number of TBP-associated factors (TAFs), including TAF1, TAF2, TAF3, TAF4, TAF5, TAF6, TAF7, TAF8, TAF9, TAF10, TAF11, TAF12 and TAF13. The TFIID complex structure can be divided into 3 modules TFIID-A, TFIID-B, and TFIID-C. TAF5 forms the TFIID-A module together with TAF3 and TBP, and in TFIID-B with TAF8. Component of the TFTC-HAT complex, at least composed of TAF5L, TAF6L, TADA3L, SUPT3H/SPT3, TAF2, TAF4, TAF5, GCN5L2/GCN5, TAF10 and TRRAP. TBP is not part of the TFTC-HAT complex. Interacts strongly with the histone H4-related TAF6 and the histone H3-related TAF9, as well as a stable complex comprised of both TAF6 and TAF9. Apparently weaker interactions with TBP, TAF1, TAF11, and TAF12, but not TAF7, also have been observed.</text>
</comment>
<dbReference type="InterPro" id="IPR015943">
    <property type="entry name" value="WD40/YVTN_repeat-like_dom_sf"/>
</dbReference>
<dbReference type="InterPro" id="IPR036322">
    <property type="entry name" value="WD40_repeat_dom_sf"/>
</dbReference>
<evidence type="ECO:0000256" key="12">
    <source>
        <dbReference type="PROSITE-ProRule" id="PRU00221"/>
    </source>
</evidence>
<keyword evidence="15" id="KW-0396">Initiation factor</keyword>
<comment type="function">
    <text evidence="9">The TFIID basal transcription factor complex plays a major role in the initiation of RNA polymerase II (Pol II)-dependent transcription. TFIID recognizes and binds promoters with or without a TATA box via its subunit TBP, a TATA-box-binding protein, and promotes assembly of the pre-initiation complex (PIC). The TFIID complex consists of TBP and TBP-associated factors (TAFs), including TAF1, TAF2, TAF3, TAF4, TAF5, TAF6, TAF7, TAF8, TAF9, TAF10, TAF11, TAF12 and TAF13. The TFIID complex structure can be divided into 3 modules TFIID-A, TFIID-B, and TFIID-C. TAF5 is involved in two modules of TFIID, in TFIID-A together with TAF3 and TBP, and in TFIID-B with TAF8. Involved in contacts between TFIID and TFIIF in the PIC.</text>
</comment>
<dbReference type="AlphaFoldDB" id="G3IB33"/>
<dbReference type="GO" id="GO:0006367">
    <property type="term" value="P:transcription initiation at RNA polymerase II promoter"/>
    <property type="evidence" value="ECO:0007669"/>
    <property type="project" value="TreeGrafter"/>
</dbReference>
<dbReference type="InterPro" id="IPR037264">
    <property type="entry name" value="TFIID_NTD2_sf"/>
</dbReference>
<feature type="non-terminal residue" evidence="15">
    <location>
        <position position="1"/>
    </location>
</feature>
<evidence type="ECO:0000256" key="7">
    <source>
        <dbReference type="ARBA" id="ARBA00023242"/>
    </source>
</evidence>
<dbReference type="GO" id="GO:0003743">
    <property type="term" value="F:translation initiation factor activity"/>
    <property type="evidence" value="ECO:0007669"/>
    <property type="project" value="UniProtKB-KW"/>
</dbReference>
<evidence type="ECO:0000313" key="16">
    <source>
        <dbReference type="Proteomes" id="UP000001075"/>
    </source>
</evidence>
<dbReference type="GO" id="GO:0005669">
    <property type="term" value="C:transcription factor TFIID complex"/>
    <property type="evidence" value="ECO:0007669"/>
    <property type="project" value="TreeGrafter"/>
</dbReference>
<dbReference type="PANTHER" id="PTHR19879">
    <property type="entry name" value="TRANSCRIPTION INITIATION FACTOR TFIID"/>
    <property type="match status" value="1"/>
</dbReference>
<evidence type="ECO:0000256" key="8">
    <source>
        <dbReference type="ARBA" id="ARBA00044130"/>
    </source>
</evidence>
<dbReference type="GO" id="GO:0016251">
    <property type="term" value="F:RNA polymerase II general transcription initiation factor activity"/>
    <property type="evidence" value="ECO:0007669"/>
    <property type="project" value="TreeGrafter"/>
</dbReference>
<evidence type="ECO:0000256" key="4">
    <source>
        <dbReference type="ARBA" id="ARBA00022737"/>
    </source>
</evidence>
<dbReference type="Gene3D" id="2.130.10.10">
    <property type="entry name" value="YVTN repeat-like/Quinoprotein amine dehydrogenase"/>
    <property type="match status" value="1"/>
</dbReference>
<reference evidence="16" key="1">
    <citation type="journal article" date="2011" name="Nat. Biotechnol.">
        <title>The genomic sequence of the Chinese hamster ovary (CHO)-K1 cell line.</title>
        <authorList>
            <person name="Xu X."/>
            <person name="Nagarajan H."/>
            <person name="Lewis N.E."/>
            <person name="Pan S."/>
            <person name="Cai Z."/>
            <person name="Liu X."/>
            <person name="Chen W."/>
            <person name="Xie M."/>
            <person name="Wang W."/>
            <person name="Hammond S."/>
            <person name="Andersen M.R."/>
            <person name="Neff N."/>
            <person name="Passarelli B."/>
            <person name="Koh W."/>
            <person name="Fan H.C."/>
            <person name="Wang J."/>
            <person name="Gui Y."/>
            <person name="Lee K.H."/>
            <person name="Betenbaugh M.J."/>
            <person name="Quake S.R."/>
            <person name="Famili I."/>
            <person name="Palsson B.O."/>
            <person name="Wang J."/>
        </authorList>
    </citation>
    <scope>NUCLEOTIDE SEQUENCE [LARGE SCALE GENOMIC DNA]</scope>
    <source>
        <strain evidence="16">CHO K1 cell line</strain>
    </source>
</reference>
<name>G3IB33_CRIGR</name>
<dbReference type="PROSITE" id="PS50294">
    <property type="entry name" value="WD_REPEATS_REGION"/>
    <property type="match status" value="2"/>
</dbReference>
<dbReference type="CDD" id="cd08044">
    <property type="entry name" value="TAF5_NTD2"/>
    <property type="match status" value="1"/>
</dbReference>
<comment type="similarity">
    <text evidence="2">Belongs to the WD repeat TAF5 family.</text>
</comment>
<evidence type="ECO:0000259" key="14">
    <source>
        <dbReference type="Pfam" id="PF04494"/>
    </source>
</evidence>
<dbReference type="InterPro" id="IPR001680">
    <property type="entry name" value="WD40_rpt"/>
</dbReference>
<dbReference type="Pfam" id="PF00400">
    <property type="entry name" value="WD40"/>
    <property type="match status" value="2"/>
</dbReference>
<comment type="subcellular location">
    <subcellularLocation>
        <location evidence="1">Nucleus</location>
    </subcellularLocation>
</comment>
<feature type="repeat" description="WD" evidence="12">
    <location>
        <begin position="281"/>
        <end position="314"/>
    </location>
</feature>
<feature type="region of interest" description="Disordered" evidence="13">
    <location>
        <begin position="198"/>
        <end position="251"/>
    </location>
</feature>
<gene>
    <name evidence="15" type="ORF">I79_020821</name>
</gene>
<organism evidence="15 16">
    <name type="scientific">Cricetulus griseus</name>
    <name type="common">Chinese hamster</name>
    <name type="synonym">Cricetulus barabensis griseus</name>
    <dbReference type="NCBI Taxonomy" id="10029"/>
    <lineage>
        <taxon>Eukaryota</taxon>
        <taxon>Metazoa</taxon>
        <taxon>Chordata</taxon>
        <taxon>Craniata</taxon>
        <taxon>Vertebrata</taxon>
        <taxon>Euteleostomi</taxon>
        <taxon>Mammalia</taxon>
        <taxon>Eutheria</taxon>
        <taxon>Euarchontoglires</taxon>
        <taxon>Glires</taxon>
        <taxon>Rodentia</taxon>
        <taxon>Myomorpha</taxon>
        <taxon>Muroidea</taxon>
        <taxon>Cricetidae</taxon>
        <taxon>Cricetinae</taxon>
        <taxon>Cricetulus</taxon>
    </lineage>
</organism>
<evidence type="ECO:0000256" key="5">
    <source>
        <dbReference type="ARBA" id="ARBA00023015"/>
    </source>
</evidence>
<keyword evidence="5" id="KW-0805">Transcription regulation</keyword>
<feature type="compositionally biased region" description="Basic and acidic residues" evidence="13">
    <location>
        <begin position="221"/>
        <end position="232"/>
    </location>
</feature>
<dbReference type="Proteomes" id="UP000001075">
    <property type="component" value="Unassembled WGS sequence"/>
</dbReference>
<evidence type="ECO:0000256" key="3">
    <source>
        <dbReference type="ARBA" id="ARBA00022574"/>
    </source>
</evidence>
<keyword evidence="3 12" id="KW-0853">WD repeat</keyword>
<dbReference type="PANTHER" id="PTHR19879:SF4">
    <property type="entry name" value="TRANSCRIPTION INITIATION FACTOR TFIID SUBUNIT 5"/>
    <property type="match status" value="1"/>
</dbReference>
<protein>
    <recommendedName>
        <fullName evidence="8">Transcription initiation factor TFIID subunit 5</fullName>
    </recommendedName>
    <alternativeName>
        <fullName evidence="11">Transcription initiation factor TFIID 100 kDa subunit</fullName>
    </alternativeName>
</protein>
<dbReference type="FunFam" id="2.130.10.10:FF:000243">
    <property type="entry name" value="Transcription initiation factor TFIID subunit 5"/>
    <property type="match status" value="1"/>
</dbReference>
<keyword evidence="7" id="KW-0539">Nucleus</keyword>
<evidence type="ECO:0000256" key="1">
    <source>
        <dbReference type="ARBA" id="ARBA00004123"/>
    </source>
</evidence>
<dbReference type="InterPro" id="IPR019775">
    <property type="entry name" value="WD40_repeat_CS"/>
</dbReference>
<dbReference type="PROSITE" id="PS50082">
    <property type="entry name" value="WD_REPEATS_2"/>
    <property type="match status" value="2"/>
</dbReference>
<keyword evidence="15" id="KW-0648">Protein biosynthesis</keyword>
<dbReference type="SUPFAM" id="SSF160897">
    <property type="entry name" value="Taf5 N-terminal domain-like"/>
    <property type="match status" value="1"/>
</dbReference>
<evidence type="ECO:0000256" key="9">
    <source>
        <dbReference type="ARBA" id="ARBA00058398"/>
    </source>
</evidence>
<proteinExistence type="inferred from homology"/>
<keyword evidence="4" id="KW-0677">Repeat</keyword>
<dbReference type="InterPro" id="IPR007582">
    <property type="entry name" value="TFIID_NTD2"/>
</dbReference>
<dbReference type="SMART" id="SM00320">
    <property type="entry name" value="WD40"/>
    <property type="match status" value="2"/>
</dbReference>
<evidence type="ECO:0000256" key="2">
    <source>
        <dbReference type="ARBA" id="ARBA00009435"/>
    </source>
</evidence>
<dbReference type="Gene3D" id="1.25.40.500">
    <property type="entry name" value="TFIID subunit TAF5, NTD2 domain"/>
    <property type="match status" value="1"/>
</dbReference>